<dbReference type="PATRIC" id="fig|522373.3.peg.2350"/>
<dbReference type="AlphaFoldDB" id="B2FS71"/>
<dbReference type="Pfam" id="PF13304">
    <property type="entry name" value="AAA_21"/>
    <property type="match status" value="1"/>
</dbReference>
<sequence length="589" mass="66020">MASHFTTVKFRNYKAFGSYSLSLTQFNIMVGANNAGKSTVIGAFRILAEGIRRAHSRNADYSEATATKGWGYPINLSDLPVSTENVFTNYDDSEPAIIEFWLSNGNKLRLVFPENDVCVLLCETTGKDVRTPTDFKRAFDASVHFVPVLGPVEHNETLNQKETARRALLTHRASRNFRNIWYHFPDGFEVFRDLIRQTWPGMDIDKPELSRSSDSAKLHMFCPEERMPRELYWAGFGFQVWCQMLTFIAKAPPESLLIIDEPDVYLHSDLQRQLVHLLRSHSGDVLIATHATEIIAEADSGEILVLNKKSKNAQRIKNPSQLQGLFGSLGSNLNPTLTQLAKTKRALFVEGEDFALLSAFARKFNYTSLANRSSFAVVAAKGFNPSRVKDFSDGMEATLGISIKRGIIFDRDYRTSKAVDDLRLALQSSCELVWIHDRKELENFLLVPSAIERAVAARILDRQARTGKRTHLEVDIASQLGRLADCMKSEVFGQLNSVGVKALIDASPGMDISTATATLHKSFESDWSDFDRRLKVVPGKLLLSRFNEWLQNGYGVSVTPSAIASAMHIGEIPEEMRRLIEALQKFSSS</sequence>
<dbReference type="PANTHER" id="PTHR43581:SF2">
    <property type="entry name" value="EXCINUCLEASE ATPASE SUBUNIT"/>
    <property type="match status" value="1"/>
</dbReference>
<dbReference type="InterPro" id="IPR027417">
    <property type="entry name" value="P-loop_NTPase"/>
</dbReference>
<accession>B2FS71</accession>
<dbReference type="EMBL" id="AM743169">
    <property type="protein sequence ID" value="CAQ45974.1"/>
    <property type="molecule type" value="Genomic_DNA"/>
</dbReference>
<dbReference type="RefSeq" id="WP_012480250.1">
    <property type="nucleotide sequence ID" value="NC_010943.1"/>
</dbReference>
<dbReference type="Proteomes" id="UP000008840">
    <property type="component" value="Chromosome"/>
</dbReference>
<gene>
    <name evidence="2" type="ordered locus">Smlt2491</name>
</gene>
<evidence type="ECO:0000313" key="2">
    <source>
        <dbReference type="EMBL" id="CAQ45974.1"/>
    </source>
</evidence>
<evidence type="ECO:0000259" key="1">
    <source>
        <dbReference type="Pfam" id="PF13304"/>
    </source>
</evidence>
<dbReference type="EnsemblBacteria" id="CAQ45974">
    <property type="protein sequence ID" value="CAQ45974"/>
    <property type="gene ID" value="Smlt2491"/>
</dbReference>
<organism evidence="2 3">
    <name type="scientific">Stenotrophomonas maltophilia (strain K279a)</name>
    <dbReference type="NCBI Taxonomy" id="522373"/>
    <lineage>
        <taxon>Bacteria</taxon>
        <taxon>Pseudomonadati</taxon>
        <taxon>Pseudomonadota</taxon>
        <taxon>Gammaproteobacteria</taxon>
        <taxon>Lysobacterales</taxon>
        <taxon>Lysobacteraceae</taxon>
        <taxon>Stenotrophomonas</taxon>
        <taxon>Stenotrophomonas maltophilia group</taxon>
    </lineage>
</organism>
<dbReference type="Gene3D" id="3.40.50.300">
    <property type="entry name" value="P-loop containing nucleotide triphosphate hydrolases"/>
    <property type="match status" value="2"/>
</dbReference>
<dbReference type="InterPro" id="IPR051396">
    <property type="entry name" value="Bact_Antivir_Def_Nuclease"/>
</dbReference>
<reference evidence="2 3" key="1">
    <citation type="journal article" date="2008" name="Genome Biol.">
        <title>The complete genome, comparative and functional analysis of Stenotrophomonas maltophilia reveals an organism heavily shielded by drug resistance determinants.</title>
        <authorList>
            <person name="Crossman L.C."/>
            <person name="Gould V.C."/>
            <person name="Dow J.M."/>
            <person name="Vernikos G.S."/>
            <person name="Okazaki A."/>
            <person name="Sebaihia M."/>
            <person name="Saunders D."/>
            <person name="Arrowsmith C."/>
            <person name="Carver T."/>
            <person name="Peters N."/>
            <person name="Adlem E."/>
            <person name="Kerhornou A."/>
            <person name="Lord A."/>
            <person name="Murphy L."/>
            <person name="Seeger K."/>
            <person name="Squares R."/>
            <person name="Rutter S."/>
            <person name="Quail M.A."/>
            <person name="Rajandream M.A."/>
            <person name="Harris D."/>
            <person name="Churcher C."/>
            <person name="Bentley S.D."/>
            <person name="Parkhill J."/>
            <person name="Thomson N.R."/>
            <person name="Avison M.B."/>
        </authorList>
    </citation>
    <scope>NUCLEOTIDE SEQUENCE [LARGE SCALE GENOMIC DNA]</scope>
    <source>
        <strain evidence="2 3">K279a</strain>
    </source>
</reference>
<dbReference type="SUPFAM" id="SSF52540">
    <property type="entry name" value="P-loop containing nucleoside triphosphate hydrolases"/>
    <property type="match status" value="1"/>
</dbReference>
<dbReference type="CDD" id="cd00267">
    <property type="entry name" value="ABC_ATPase"/>
    <property type="match status" value="1"/>
</dbReference>
<proteinExistence type="predicted"/>
<dbReference type="InterPro" id="IPR003959">
    <property type="entry name" value="ATPase_AAA_core"/>
</dbReference>
<dbReference type="KEGG" id="sml:Smlt2491"/>
<keyword evidence="3" id="KW-1185">Reference proteome</keyword>
<dbReference type="eggNOG" id="COG4637">
    <property type="taxonomic scope" value="Bacteria"/>
</dbReference>
<dbReference type="GO" id="GO:0005524">
    <property type="term" value="F:ATP binding"/>
    <property type="evidence" value="ECO:0007669"/>
    <property type="project" value="InterPro"/>
</dbReference>
<dbReference type="GO" id="GO:0016887">
    <property type="term" value="F:ATP hydrolysis activity"/>
    <property type="evidence" value="ECO:0007669"/>
    <property type="project" value="InterPro"/>
</dbReference>
<feature type="domain" description="ATPase AAA-type core" evidence="1">
    <location>
        <begin position="26"/>
        <end position="295"/>
    </location>
</feature>
<name>B2FS71_STRMK</name>
<dbReference type="PANTHER" id="PTHR43581">
    <property type="entry name" value="ATP/GTP PHOSPHATASE"/>
    <property type="match status" value="1"/>
</dbReference>
<evidence type="ECO:0000313" key="3">
    <source>
        <dbReference type="Proteomes" id="UP000008840"/>
    </source>
</evidence>
<protein>
    <recommendedName>
        <fullName evidence="1">ATPase AAA-type core domain-containing protein</fullName>
    </recommendedName>
</protein>
<dbReference type="HOGENOM" id="CLU_033235_0_0_6"/>